<dbReference type="SUPFAM" id="SSF51905">
    <property type="entry name" value="FAD/NAD(P)-binding domain"/>
    <property type="match status" value="1"/>
</dbReference>
<dbReference type="InterPro" id="IPR036188">
    <property type="entry name" value="FAD/NAD-bd_sf"/>
</dbReference>
<dbReference type="PANTHER" id="PTHR39757:SF5">
    <property type="entry name" value="OS02G0190600 PROTEIN"/>
    <property type="match status" value="1"/>
</dbReference>
<name>A0A544W553_9MYCO</name>
<evidence type="ECO:0000256" key="3">
    <source>
        <dbReference type="ARBA" id="ARBA00023027"/>
    </source>
</evidence>
<dbReference type="PRINTS" id="PR00411">
    <property type="entry name" value="PNDRDTASEI"/>
</dbReference>
<dbReference type="GO" id="GO:0016117">
    <property type="term" value="P:carotenoid biosynthetic process"/>
    <property type="evidence" value="ECO:0007669"/>
    <property type="project" value="UniProtKB-KW"/>
</dbReference>
<dbReference type="PANTHER" id="PTHR39757">
    <property type="match status" value="1"/>
</dbReference>
<dbReference type="Proteomes" id="UP000315759">
    <property type="component" value="Unassembled WGS sequence"/>
</dbReference>
<dbReference type="AlphaFoldDB" id="A0A544W553"/>
<evidence type="ECO:0000313" key="4">
    <source>
        <dbReference type="EMBL" id="TQR87363.1"/>
    </source>
</evidence>
<dbReference type="EMBL" id="VIFX01000006">
    <property type="protein sequence ID" value="TQR87363.1"/>
    <property type="molecule type" value="Genomic_DNA"/>
</dbReference>
<evidence type="ECO:0000313" key="5">
    <source>
        <dbReference type="Proteomes" id="UP000315759"/>
    </source>
</evidence>
<dbReference type="NCBIfam" id="TIGR01790">
    <property type="entry name" value="carotene-cycl"/>
    <property type="match status" value="1"/>
</dbReference>
<keyword evidence="2" id="KW-0125">Carotenoid biosynthesis</keyword>
<dbReference type="PRINTS" id="PR00368">
    <property type="entry name" value="FADPNR"/>
</dbReference>
<dbReference type="Gene3D" id="3.50.50.60">
    <property type="entry name" value="FAD/NAD(P)-binding domain"/>
    <property type="match status" value="2"/>
</dbReference>
<dbReference type="InterPro" id="IPR010108">
    <property type="entry name" value="Lycopene_cyclase_b/e"/>
</dbReference>
<protein>
    <submittedName>
        <fullName evidence="4">Lycopene cyclase family protein</fullName>
    </submittedName>
</protein>
<evidence type="ECO:0000256" key="1">
    <source>
        <dbReference type="ARBA" id="ARBA00006599"/>
    </source>
</evidence>
<proteinExistence type="inferred from homology"/>
<reference evidence="4 5" key="1">
    <citation type="submission" date="2018-10" db="EMBL/GenBank/DDBJ databases">
        <title>Draft genome of Mycobacterium hodleri strain B.</title>
        <authorList>
            <person name="Amande T.J."/>
            <person name="Mcgenity T.J."/>
        </authorList>
    </citation>
    <scope>NUCLEOTIDE SEQUENCE [LARGE SCALE GENOMIC DNA]</scope>
    <source>
        <strain evidence="4 5">B</strain>
    </source>
</reference>
<keyword evidence="5" id="KW-1185">Reference proteome</keyword>
<dbReference type="GO" id="GO:0016705">
    <property type="term" value="F:oxidoreductase activity, acting on paired donors, with incorporation or reduction of molecular oxygen"/>
    <property type="evidence" value="ECO:0007669"/>
    <property type="project" value="InterPro"/>
</dbReference>
<comment type="similarity">
    <text evidence="1">Belongs to the lycopene cyclase family.</text>
</comment>
<dbReference type="GO" id="GO:0016860">
    <property type="term" value="F:intramolecular oxidoreductase activity"/>
    <property type="evidence" value="ECO:0007669"/>
    <property type="project" value="UniProtKB-ARBA"/>
</dbReference>
<gene>
    <name evidence="4" type="ORF">D8S82_06105</name>
</gene>
<evidence type="ECO:0000256" key="2">
    <source>
        <dbReference type="ARBA" id="ARBA00022746"/>
    </source>
</evidence>
<dbReference type="Pfam" id="PF05834">
    <property type="entry name" value="Lycopene_cycl"/>
    <property type="match status" value="1"/>
</dbReference>
<comment type="caution">
    <text evidence="4">The sequence shown here is derived from an EMBL/GenBank/DDBJ whole genome shotgun (WGS) entry which is preliminary data.</text>
</comment>
<organism evidence="4 5">
    <name type="scientific">Mycolicibacterium hodleri</name>
    <dbReference type="NCBI Taxonomy" id="49897"/>
    <lineage>
        <taxon>Bacteria</taxon>
        <taxon>Bacillati</taxon>
        <taxon>Actinomycetota</taxon>
        <taxon>Actinomycetes</taxon>
        <taxon>Mycobacteriales</taxon>
        <taxon>Mycobacteriaceae</taxon>
        <taxon>Mycolicibacterium</taxon>
    </lineage>
</organism>
<dbReference type="RefSeq" id="WP_142551222.1">
    <property type="nucleotide sequence ID" value="NZ_VIFX01000006.1"/>
</dbReference>
<keyword evidence="3" id="KW-0520">NAD</keyword>
<sequence length="402" mass="42413">MKHADVLVVGGGPAGLALAGACGRLGLATELVDTAPDRPWTATYGMWSGELPADIPTSVVAARAAGRAIAVSEHELGWEYAVLDVPALQAHLTDGLTDVRVHAGRVVGSPEAGAVALADGSQLRASVVVDAGGGARPLDRSRPRRPAAAQTAYGLIVDEDAAAPLVKPGDALFMDWRADHGETGWPTFLYVIPLGGGQVLVEETSLARRPGLPLSTLRRRLHARLAHHGVRPPNDARSERVSFRVDHPRHRGSGVLGFGAAAPLIHPATGFSLASTLRLAPQVASALATHLPADPGAALAAAQKTVWPLDARVVHHVRRIGLESLLRMPPTDVPAFFEQFFTLPEPHRWTYLTARDDVGGTVAAMNCLFRTAGGRLRRHLVTSALRPGVTSNEPATRTSSRG</sequence>
<accession>A0A544W553</accession>
<dbReference type="PROSITE" id="PS51257">
    <property type="entry name" value="PROKAR_LIPOPROTEIN"/>
    <property type="match status" value="1"/>
</dbReference>